<gene>
    <name evidence="1" type="ORF">NEOLEDRAFT_1067707</name>
</gene>
<name>A0A165RVL6_9AGAM</name>
<proteinExistence type="predicted"/>
<evidence type="ECO:0000313" key="2">
    <source>
        <dbReference type="Proteomes" id="UP000076761"/>
    </source>
</evidence>
<evidence type="ECO:0008006" key="3">
    <source>
        <dbReference type="Google" id="ProtNLM"/>
    </source>
</evidence>
<feature type="non-terminal residue" evidence="1">
    <location>
        <position position="515"/>
    </location>
</feature>
<dbReference type="InParanoid" id="A0A165RVL6"/>
<dbReference type="AlphaFoldDB" id="A0A165RVL6"/>
<reference evidence="1 2" key="1">
    <citation type="journal article" date="2016" name="Mol. Biol. Evol.">
        <title>Comparative Genomics of Early-Diverging Mushroom-Forming Fungi Provides Insights into the Origins of Lignocellulose Decay Capabilities.</title>
        <authorList>
            <person name="Nagy L.G."/>
            <person name="Riley R."/>
            <person name="Tritt A."/>
            <person name="Adam C."/>
            <person name="Daum C."/>
            <person name="Floudas D."/>
            <person name="Sun H."/>
            <person name="Yadav J.S."/>
            <person name="Pangilinan J."/>
            <person name="Larsson K.H."/>
            <person name="Matsuura K."/>
            <person name="Barry K."/>
            <person name="Labutti K."/>
            <person name="Kuo R."/>
            <person name="Ohm R.A."/>
            <person name="Bhattacharya S.S."/>
            <person name="Shirouzu T."/>
            <person name="Yoshinaga Y."/>
            <person name="Martin F.M."/>
            <person name="Grigoriev I.V."/>
            <person name="Hibbett D.S."/>
        </authorList>
    </citation>
    <scope>NUCLEOTIDE SEQUENCE [LARGE SCALE GENOMIC DNA]</scope>
    <source>
        <strain evidence="1 2">HHB14362 ss-1</strain>
    </source>
</reference>
<sequence length="515" mass="57100">MTHVQDDLHTAGFHLTAVSERAELGPIRGKALCDLGRISCIHFEENGDLRDAEISIRHHETAVTLLPDLKEGLIAHHYLCEALIARYKRFGDISDLNTVIRKLEPLLRSPKVGSAPASHRAVAHSCLASAYRLRHLTNRSPDDCQAAIDSYQAALYFGIRPHVRASTISLYGLTLQSHPEYEMDSVKGEDMRANATLALLQANEMTPARHRDKPMRLGHYGNALLGQFRKSGWPEQVHVALQAHRDALSATTESDPHRITHLRNLGLTLVHSSTALSAPDNVREDRLSQQHVLRDPSVLGLPSDAARAGIDSGNLNGALELLENGRSILWTQMFHLRTPVADLVELNPELAADIQQVGKSLEYSSTKLQNERPHLRRHLAVRWETLIQQVRQLPGFDRFLLPKTVTDLANSVDGGSCVIFTAAKDQCDALIFDQGQVKHVPLSKFNREKIESLAIRTNDSSADALNPRLWLCPTGPFSRLPMHAAGLYTKGKADCLSDRFIVSYTPTLSALLNAR</sequence>
<keyword evidence="2" id="KW-1185">Reference proteome</keyword>
<accession>A0A165RVL6</accession>
<dbReference type="Proteomes" id="UP000076761">
    <property type="component" value="Unassembled WGS sequence"/>
</dbReference>
<dbReference type="EMBL" id="KV425578">
    <property type="protein sequence ID" value="KZT24327.1"/>
    <property type="molecule type" value="Genomic_DNA"/>
</dbReference>
<protein>
    <recommendedName>
        <fullName evidence="3">CHAT domain-containing protein</fullName>
    </recommendedName>
</protein>
<dbReference type="OrthoDB" id="9991317at2759"/>
<organism evidence="1 2">
    <name type="scientific">Neolentinus lepideus HHB14362 ss-1</name>
    <dbReference type="NCBI Taxonomy" id="1314782"/>
    <lineage>
        <taxon>Eukaryota</taxon>
        <taxon>Fungi</taxon>
        <taxon>Dikarya</taxon>
        <taxon>Basidiomycota</taxon>
        <taxon>Agaricomycotina</taxon>
        <taxon>Agaricomycetes</taxon>
        <taxon>Gloeophyllales</taxon>
        <taxon>Gloeophyllaceae</taxon>
        <taxon>Neolentinus</taxon>
    </lineage>
</organism>
<evidence type="ECO:0000313" key="1">
    <source>
        <dbReference type="EMBL" id="KZT24327.1"/>
    </source>
</evidence>
<dbReference type="STRING" id="1314782.A0A165RVL6"/>